<comment type="caution">
    <text evidence="2">The sequence shown here is derived from an EMBL/GenBank/DDBJ whole genome shotgun (WGS) entry which is preliminary data.</text>
</comment>
<reference evidence="3" key="1">
    <citation type="journal article" date="2019" name="Gigascience">
        <title>De novo genome assembly of the endangered Acer yangbiense, a plant species with extremely small populations endemic to Yunnan Province, China.</title>
        <authorList>
            <person name="Yang J."/>
            <person name="Wariss H.M."/>
            <person name="Tao L."/>
            <person name="Zhang R."/>
            <person name="Yun Q."/>
            <person name="Hollingsworth P."/>
            <person name="Dao Z."/>
            <person name="Luo G."/>
            <person name="Guo H."/>
            <person name="Ma Y."/>
            <person name="Sun W."/>
        </authorList>
    </citation>
    <scope>NUCLEOTIDE SEQUENCE [LARGE SCALE GENOMIC DNA]</scope>
    <source>
        <strain evidence="3">cv. br00</strain>
    </source>
</reference>
<dbReference type="AlphaFoldDB" id="A0A5N5JB93"/>
<evidence type="ECO:0000256" key="1">
    <source>
        <dbReference type="SAM" id="MobiDB-lite"/>
    </source>
</evidence>
<proteinExistence type="predicted"/>
<feature type="region of interest" description="Disordered" evidence="1">
    <location>
        <begin position="45"/>
        <end position="75"/>
    </location>
</feature>
<keyword evidence="3" id="KW-1185">Reference proteome</keyword>
<name>A0A5N5JB93_9ROSI</name>
<protein>
    <submittedName>
        <fullName evidence="2">Uncharacterized protein</fullName>
    </submittedName>
</protein>
<gene>
    <name evidence="2" type="ORF">DKX38_026344</name>
</gene>
<evidence type="ECO:0000313" key="2">
    <source>
        <dbReference type="EMBL" id="KAB5515696.1"/>
    </source>
</evidence>
<sequence length="117" mass="12723">MLLSQHLITVQIKNPASSQIEPLCGKKDEAELAVLEAALAAPKLPVKPSPFASTSSSPGKKAKSRTNRPSNRHEGARLAGVLISSMKHGVQTMRVQRRGKQFLETVSHRCFQVLLKA</sequence>
<accession>A0A5N5JB93</accession>
<evidence type="ECO:0000313" key="3">
    <source>
        <dbReference type="Proteomes" id="UP000326939"/>
    </source>
</evidence>
<dbReference type="EMBL" id="VDCV01000017">
    <property type="protein sequence ID" value="KAB5515696.1"/>
    <property type="molecule type" value="Genomic_DNA"/>
</dbReference>
<dbReference type="Proteomes" id="UP000326939">
    <property type="component" value="Chromosome 17"/>
</dbReference>
<organism evidence="2 3">
    <name type="scientific">Salix brachista</name>
    <dbReference type="NCBI Taxonomy" id="2182728"/>
    <lineage>
        <taxon>Eukaryota</taxon>
        <taxon>Viridiplantae</taxon>
        <taxon>Streptophyta</taxon>
        <taxon>Embryophyta</taxon>
        <taxon>Tracheophyta</taxon>
        <taxon>Spermatophyta</taxon>
        <taxon>Magnoliopsida</taxon>
        <taxon>eudicotyledons</taxon>
        <taxon>Gunneridae</taxon>
        <taxon>Pentapetalae</taxon>
        <taxon>rosids</taxon>
        <taxon>fabids</taxon>
        <taxon>Malpighiales</taxon>
        <taxon>Salicaceae</taxon>
        <taxon>Saliceae</taxon>
        <taxon>Salix</taxon>
    </lineage>
</organism>